<evidence type="ECO:0000256" key="13">
    <source>
        <dbReference type="ARBA" id="ARBA00042443"/>
    </source>
</evidence>
<evidence type="ECO:0000256" key="10">
    <source>
        <dbReference type="ARBA" id="ARBA00038367"/>
    </source>
</evidence>
<evidence type="ECO:0000256" key="9">
    <source>
        <dbReference type="ARBA" id="ARBA00023316"/>
    </source>
</evidence>
<dbReference type="Gene3D" id="3.65.10.10">
    <property type="entry name" value="Enolpyruvate transferase domain"/>
    <property type="match status" value="2"/>
</dbReference>
<dbReference type="GO" id="GO:0008360">
    <property type="term" value="P:regulation of cell shape"/>
    <property type="evidence" value="ECO:0007669"/>
    <property type="project" value="UniProtKB-KW"/>
</dbReference>
<keyword evidence="4" id="KW-0132">Cell division</keyword>
<proteinExistence type="inferred from homology"/>
<dbReference type="EC" id="2.5.1.7" evidence="11"/>
<comment type="catalytic activity">
    <reaction evidence="15">
        <text>phosphoenolpyruvate + UDP-N-acetyl-alpha-D-glucosamine = UDP-N-acetyl-3-O-(1-carboxyvinyl)-alpha-D-glucosamine + phosphate</text>
        <dbReference type="Rhea" id="RHEA:18681"/>
        <dbReference type="ChEBI" id="CHEBI:43474"/>
        <dbReference type="ChEBI" id="CHEBI:57705"/>
        <dbReference type="ChEBI" id="CHEBI:58702"/>
        <dbReference type="ChEBI" id="CHEBI:68483"/>
        <dbReference type="EC" id="2.5.1.7"/>
    </reaction>
</comment>
<evidence type="ECO:0000256" key="1">
    <source>
        <dbReference type="ARBA" id="ARBA00004496"/>
    </source>
</evidence>
<comment type="caution">
    <text evidence="17">The sequence shown here is derived from an EMBL/GenBank/DDBJ whole genome shotgun (WGS) entry which is preliminary data.</text>
</comment>
<dbReference type="GO" id="GO:0008760">
    <property type="term" value="F:UDP-N-acetylglucosamine 1-carboxyvinyltransferase activity"/>
    <property type="evidence" value="ECO:0007669"/>
    <property type="project" value="UniProtKB-EC"/>
</dbReference>
<keyword evidence="8" id="KW-0131">Cell cycle</keyword>
<dbReference type="PANTHER" id="PTHR43783:SF1">
    <property type="entry name" value="UDP-N-ACETYLGLUCOSAMINE 1-CARBOXYVINYLTRANSFERASE"/>
    <property type="match status" value="1"/>
</dbReference>
<dbReference type="InterPro" id="IPR036968">
    <property type="entry name" value="Enolpyruvate_Tfrase_sf"/>
</dbReference>
<evidence type="ECO:0000256" key="11">
    <source>
        <dbReference type="ARBA" id="ARBA00039108"/>
    </source>
</evidence>
<dbReference type="InterPro" id="IPR013792">
    <property type="entry name" value="RNA3'P_cycl/enolpyr_Trfase_a/b"/>
</dbReference>
<name>J9GDN3_9ZZZZ</name>
<organism evidence="17">
    <name type="scientific">gut metagenome</name>
    <dbReference type="NCBI Taxonomy" id="749906"/>
    <lineage>
        <taxon>unclassified sequences</taxon>
        <taxon>metagenomes</taxon>
        <taxon>organismal metagenomes</taxon>
    </lineage>
</organism>
<evidence type="ECO:0000256" key="2">
    <source>
        <dbReference type="ARBA" id="ARBA00004752"/>
    </source>
</evidence>
<evidence type="ECO:0000256" key="6">
    <source>
        <dbReference type="ARBA" id="ARBA00022960"/>
    </source>
</evidence>
<evidence type="ECO:0000256" key="4">
    <source>
        <dbReference type="ARBA" id="ARBA00022618"/>
    </source>
</evidence>
<dbReference type="GO" id="GO:0009252">
    <property type="term" value="P:peptidoglycan biosynthetic process"/>
    <property type="evidence" value="ECO:0007669"/>
    <property type="project" value="UniProtKB-KW"/>
</dbReference>
<evidence type="ECO:0000256" key="5">
    <source>
        <dbReference type="ARBA" id="ARBA00022679"/>
    </source>
</evidence>
<keyword evidence="3" id="KW-0963">Cytoplasm</keyword>
<feature type="non-terminal residue" evidence="17">
    <location>
        <position position="90"/>
    </location>
</feature>
<evidence type="ECO:0000259" key="16">
    <source>
        <dbReference type="Pfam" id="PF00275"/>
    </source>
</evidence>
<keyword evidence="5 17" id="KW-0808">Transferase</keyword>
<dbReference type="Pfam" id="PF00275">
    <property type="entry name" value="EPSP_synthase"/>
    <property type="match status" value="1"/>
</dbReference>
<dbReference type="AlphaFoldDB" id="J9GDN3"/>
<dbReference type="GO" id="GO:0005737">
    <property type="term" value="C:cytoplasm"/>
    <property type="evidence" value="ECO:0007669"/>
    <property type="project" value="UniProtKB-SubCell"/>
</dbReference>
<comment type="similarity">
    <text evidence="10">Belongs to the EPSP synthase family. MurA subfamily.</text>
</comment>
<feature type="domain" description="Enolpyruvate transferase" evidence="16">
    <location>
        <begin position="7"/>
        <end position="89"/>
    </location>
</feature>
<dbReference type="GO" id="GO:0071555">
    <property type="term" value="P:cell wall organization"/>
    <property type="evidence" value="ECO:0007669"/>
    <property type="project" value="UniProtKB-KW"/>
</dbReference>
<evidence type="ECO:0000256" key="14">
    <source>
        <dbReference type="ARBA" id="ARBA00042842"/>
    </source>
</evidence>
<dbReference type="InterPro" id="IPR001986">
    <property type="entry name" value="Enolpyruvate_Tfrase_dom"/>
</dbReference>
<gene>
    <name evidence="17" type="ORF">EVA_12003</name>
</gene>
<evidence type="ECO:0000256" key="8">
    <source>
        <dbReference type="ARBA" id="ARBA00023306"/>
    </source>
</evidence>
<evidence type="ECO:0000256" key="12">
    <source>
        <dbReference type="ARBA" id="ARBA00039754"/>
    </source>
</evidence>
<dbReference type="InterPro" id="IPR050068">
    <property type="entry name" value="MurA_subfamily"/>
</dbReference>
<sequence length="90" mass="9475">MQQLKINGGHRLVGEIRASGAKNAALPILAASLLTADDLVLHNVPDLADVRTMLKLLAGMGVKVQREGTDVILNASTVTSTIAPYDLVKT</sequence>
<evidence type="ECO:0000256" key="7">
    <source>
        <dbReference type="ARBA" id="ARBA00022984"/>
    </source>
</evidence>
<keyword evidence="9" id="KW-0961">Cell wall biogenesis/degradation</keyword>
<reference evidence="17" key="1">
    <citation type="journal article" date="2012" name="PLoS ONE">
        <title>Gene sets for utilization of primary and secondary nutrition supplies in the distal gut of endangered iberian lynx.</title>
        <authorList>
            <person name="Alcaide M."/>
            <person name="Messina E."/>
            <person name="Richter M."/>
            <person name="Bargiela R."/>
            <person name="Peplies J."/>
            <person name="Huws S.A."/>
            <person name="Newbold C.J."/>
            <person name="Golyshin P.N."/>
            <person name="Simon M.A."/>
            <person name="Lopez G."/>
            <person name="Yakimov M.M."/>
            <person name="Ferrer M."/>
        </authorList>
    </citation>
    <scope>NUCLEOTIDE SEQUENCE</scope>
</reference>
<dbReference type="PANTHER" id="PTHR43783">
    <property type="entry name" value="UDP-N-ACETYLGLUCOSAMINE 1-CARBOXYVINYLTRANSFERASE"/>
    <property type="match status" value="1"/>
</dbReference>
<evidence type="ECO:0000256" key="15">
    <source>
        <dbReference type="ARBA" id="ARBA00047527"/>
    </source>
</evidence>
<accession>J9GDN3</accession>
<evidence type="ECO:0000256" key="3">
    <source>
        <dbReference type="ARBA" id="ARBA00022490"/>
    </source>
</evidence>
<dbReference type="SUPFAM" id="SSF55205">
    <property type="entry name" value="EPT/RTPC-like"/>
    <property type="match status" value="1"/>
</dbReference>
<keyword evidence="7" id="KW-0573">Peptidoglycan synthesis</keyword>
<dbReference type="EMBL" id="AMCI01003613">
    <property type="protein sequence ID" value="EJW99892.1"/>
    <property type="molecule type" value="Genomic_DNA"/>
</dbReference>
<comment type="pathway">
    <text evidence="2">Cell wall biogenesis; peptidoglycan biosynthesis.</text>
</comment>
<protein>
    <recommendedName>
        <fullName evidence="12">UDP-N-acetylglucosamine 1-carboxyvinyltransferase</fullName>
        <ecNumber evidence="11">2.5.1.7</ecNumber>
    </recommendedName>
    <alternativeName>
        <fullName evidence="13">Enoylpyruvate transferase</fullName>
    </alternativeName>
    <alternativeName>
        <fullName evidence="14">UDP-N-acetylglucosamine enolpyruvyl transferase</fullName>
    </alternativeName>
</protein>
<keyword evidence="6" id="KW-0133">Cell shape</keyword>
<dbReference type="GO" id="GO:0051301">
    <property type="term" value="P:cell division"/>
    <property type="evidence" value="ECO:0007669"/>
    <property type="project" value="UniProtKB-KW"/>
</dbReference>
<evidence type="ECO:0000313" key="17">
    <source>
        <dbReference type="EMBL" id="EJW99892.1"/>
    </source>
</evidence>
<comment type="subcellular location">
    <subcellularLocation>
        <location evidence="1">Cytoplasm</location>
    </subcellularLocation>
</comment>